<evidence type="ECO:0000313" key="12">
    <source>
        <dbReference type="Proteomes" id="UP000242469"/>
    </source>
</evidence>
<evidence type="ECO:0000256" key="2">
    <source>
        <dbReference type="ARBA" id="ARBA00017823"/>
    </source>
</evidence>
<evidence type="ECO:0000256" key="5">
    <source>
        <dbReference type="ARBA" id="ARBA00023015"/>
    </source>
</evidence>
<keyword evidence="4" id="KW-1005">Bacterial flagellum biogenesis</keyword>
<comment type="similarity">
    <text evidence="1">Belongs to the FlgM family.</text>
</comment>
<dbReference type="AlphaFoldDB" id="A0A1H3YKB0"/>
<keyword evidence="6" id="KW-0804">Transcription</keyword>
<dbReference type="GO" id="GO:0045892">
    <property type="term" value="P:negative regulation of DNA-templated transcription"/>
    <property type="evidence" value="ECO:0007669"/>
    <property type="project" value="InterPro"/>
</dbReference>
<dbReference type="InterPro" id="IPR035890">
    <property type="entry name" value="Anti-sigma-28_factor_FlgM_sf"/>
</dbReference>
<protein>
    <recommendedName>
        <fullName evidence="2">Negative regulator of flagellin synthesis</fullName>
    </recommendedName>
    <alternativeName>
        <fullName evidence="8">Anti-sigma-28 factor</fullName>
    </alternativeName>
</protein>
<evidence type="ECO:0000256" key="8">
    <source>
        <dbReference type="ARBA" id="ARBA00030117"/>
    </source>
</evidence>
<proteinExistence type="inferred from homology"/>
<feature type="domain" description="Anti-sigma-28 factor FlgM C-terminal" evidence="10">
    <location>
        <begin position="46"/>
        <end position="100"/>
    </location>
</feature>
<name>A0A1H3YKB0_9GAMM</name>
<evidence type="ECO:0000259" key="10">
    <source>
        <dbReference type="Pfam" id="PF04316"/>
    </source>
</evidence>
<evidence type="ECO:0000313" key="11">
    <source>
        <dbReference type="EMBL" id="SEA11990.1"/>
    </source>
</evidence>
<dbReference type="GO" id="GO:0044781">
    <property type="term" value="P:bacterial-type flagellum organization"/>
    <property type="evidence" value="ECO:0007669"/>
    <property type="project" value="UniProtKB-KW"/>
</dbReference>
<dbReference type="InterPro" id="IPR007412">
    <property type="entry name" value="FlgM"/>
</dbReference>
<accession>A0A1H3YKB0</accession>
<dbReference type="Pfam" id="PF04316">
    <property type="entry name" value="FlgM"/>
    <property type="match status" value="1"/>
</dbReference>
<evidence type="ECO:0000256" key="9">
    <source>
        <dbReference type="SAM" id="MobiDB-lite"/>
    </source>
</evidence>
<evidence type="ECO:0000256" key="7">
    <source>
        <dbReference type="ARBA" id="ARBA00024739"/>
    </source>
</evidence>
<keyword evidence="12" id="KW-1185">Reference proteome</keyword>
<dbReference type="InterPro" id="IPR031316">
    <property type="entry name" value="FlgM_C"/>
</dbReference>
<evidence type="ECO:0000256" key="1">
    <source>
        <dbReference type="ARBA" id="ARBA00005322"/>
    </source>
</evidence>
<feature type="region of interest" description="Disordered" evidence="9">
    <location>
        <begin position="1"/>
        <end position="48"/>
    </location>
</feature>
<organism evidence="11 12">
    <name type="scientific">Marinobacterium iners DSM 11526</name>
    <dbReference type="NCBI Taxonomy" id="1122198"/>
    <lineage>
        <taxon>Bacteria</taxon>
        <taxon>Pseudomonadati</taxon>
        <taxon>Pseudomonadota</taxon>
        <taxon>Gammaproteobacteria</taxon>
        <taxon>Oceanospirillales</taxon>
        <taxon>Oceanospirillaceae</taxon>
        <taxon>Marinobacterium</taxon>
    </lineage>
</organism>
<gene>
    <name evidence="11" type="ORF">SAMN02745729_101512</name>
</gene>
<dbReference type="Proteomes" id="UP000242469">
    <property type="component" value="Unassembled WGS sequence"/>
</dbReference>
<reference evidence="12" key="1">
    <citation type="submission" date="2016-10" db="EMBL/GenBank/DDBJ databases">
        <authorList>
            <person name="Varghese N."/>
            <person name="Submissions S."/>
        </authorList>
    </citation>
    <scope>NUCLEOTIDE SEQUENCE [LARGE SCALE GENOMIC DNA]</scope>
    <source>
        <strain evidence="12">DSM 11526</strain>
    </source>
</reference>
<dbReference type="RefSeq" id="WP_091822566.1">
    <property type="nucleotide sequence ID" value="NZ_FNRJ01000001.1"/>
</dbReference>
<evidence type="ECO:0000256" key="6">
    <source>
        <dbReference type="ARBA" id="ARBA00023163"/>
    </source>
</evidence>
<feature type="compositionally biased region" description="Polar residues" evidence="9">
    <location>
        <begin position="10"/>
        <end position="34"/>
    </location>
</feature>
<evidence type="ECO:0000256" key="3">
    <source>
        <dbReference type="ARBA" id="ARBA00022491"/>
    </source>
</evidence>
<dbReference type="OrthoDB" id="6120348at2"/>
<sequence>MAIDFPGLSPAQSAGNRGKVSEQQTQATGNNTGNKPADNTPARSDDTVRISDTAQALQRSVGENSGNADVDSNRVAQIKAAIEDGSYKIDNERIADRMLQLDSLLG</sequence>
<comment type="function">
    <text evidence="7">Responsible for the coupling of flagellin expression to flagellar assembly by preventing expression of the flagellin genes when a component of the middle class of proteins is defective. It negatively regulates flagellar genes by inhibiting the activity of FliA by directly binding to FliA.</text>
</comment>
<keyword evidence="5" id="KW-0805">Transcription regulation</keyword>
<dbReference type="NCBIfam" id="TIGR03824">
    <property type="entry name" value="FlgM_jcvi"/>
    <property type="match status" value="1"/>
</dbReference>
<dbReference type="STRING" id="1122198.SAMN02745729_101512"/>
<keyword evidence="3" id="KW-0678">Repressor</keyword>
<dbReference type="SUPFAM" id="SSF101498">
    <property type="entry name" value="Anti-sigma factor FlgM"/>
    <property type="match status" value="1"/>
</dbReference>
<dbReference type="EMBL" id="FNRJ01000001">
    <property type="protein sequence ID" value="SEA11990.1"/>
    <property type="molecule type" value="Genomic_DNA"/>
</dbReference>
<evidence type="ECO:0000256" key="4">
    <source>
        <dbReference type="ARBA" id="ARBA00022795"/>
    </source>
</evidence>